<proteinExistence type="inferred from homology"/>
<comment type="similarity">
    <text evidence="1">Belongs to the isochorismatase family.</text>
</comment>
<dbReference type="InterPro" id="IPR050272">
    <property type="entry name" value="Isochorismatase-like_hydrls"/>
</dbReference>
<reference evidence="4" key="1">
    <citation type="submission" date="2023-03" db="EMBL/GenBank/DDBJ databases">
        <title>Massive genome expansion in bonnet fungi (Mycena s.s.) driven by repeated elements and novel gene families across ecological guilds.</title>
        <authorList>
            <consortium name="Lawrence Berkeley National Laboratory"/>
            <person name="Harder C.B."/>
            <person name="Miyauchi S."/>
            <person name="Viragh M."/>
            <person name="Kuo A."/>
            <person name="Thoen E."/>
            <person name="Andreopoulos B."/>
            <person name="Lu D."/>
            <person name="Skrede I."/>
            <person name="Drula E."/>
            <person name="Henrissat B."/>
            <person name="Morin E."/>
            <person name="Kohler A."/>
            <person name="Barry K."/>
            <person name="LaButti K."/>
            <person name="Morin E."/>
            <person name="Salamov A."/>
            <person name="Lipzen A."/>
            <person name="Mereny Z."/>
            <person name="Hegedus B."/>
            <person name="Baldrian P."/>
            <person name="Stursova M."/>
            <person name="Weitz H."/>
            <person name="Taylor A."/>
            <person name="Grigoriev I.V."/>
            <person name="Nagy L.G."/>
            <person name="Martin F."/>
            <person name="Kauserud H."/>
        </authorList>
    </citation>
    <scope>NUCLEOTIDE SEQUENCE</scope>
    <source>
        <strain evidence="4">9144</strain>
    </source>
</reference>
<dbReference type="PANTHER" id="PTHR43540">
    <property type="entry name" value="PEROXYUREIDOACRYLATE/UREIDOACRYLATE AMIDOHYDROLASE-RELATED"/>
    <property type="match status" value="1"/>
</dbReference>
<evidence type="ECO:0000313" key="5">
    <source>
        <dbReference type="Proteomes" id="UP001219525"/>
    </source>
</evidence>
<dbReference type="GO" id="GO:0016787">
    <property type="term" value="F:hydrolase activity"/>
    <property type="evidence" value="ECO:0007669"/>
    <property type="project" value="UniProtKB-KW"/>
</dbReference>
<evidence type="ECO:0000313" key="4">
    <source>
        <dbReference type="EMBL" id="KAJ7207436.1"/>
    </source>
</evidence>
<dbReference type="Gene3D" id="3.40.50.850">
    <property type="entry name" value="Isochorismatase-like"/>
    <property type="match status" value="1"/>
</dbReference>
<gene>
    <name evidence="4" type="ORF">GGX14DRAFT_116088</name>
</gene>
<dbReference type="PANTHER" id="PTHR43540:SF1">
    <property type="entry name" value="ISOCHORISMATASE HYDROLASE"/>
    <property type="match status" value="1"/>
</dbReference>
<evidence type="ECO:0000256" key="2">
    <source>
        <dbReference type="ARBA" id="ARBA00022801"/>
    </source>
</evidence>
<sequence length="189" mass="20286">MGKFALVLLDFQVGILNRVDPTRLSQCLGRLSAAAGAARATKHPVIYVTSEFRAGHPEILAHNFSFGRVQAAGGFVSGDASVAVHPDVAPQEGDIAVVKRRVSAFVGSDFDVVLRGLQVDTLVLAGVATSGAVLSTVRQAADLDFKLTVLEDLCLDLDEELHKVLVEKVFTRQATVMSSEQWIKEVSKE</sequence>
<dbReference type="EMBL" id="JARJCW010000036">
    <property type="protein sequence ID" value="KAJ7207436.1"/>
    <property type="molecule type" value="Genomic_DNA"/>
</dbReference>
<dbReference type="InterPro" id="IPR036380">
    <property type="entry name" value="Isochorismatase-like_sf"/>
</dbReference>
<keyword evidence="2 4" id="KW-0378">Hydrolase</keyword>
<dbReference type="SUPFAM" id="SSF52499">
    <property type="entry name" value="Isochorismatase-like hydrolases"/>
    <property type="match status" value="1"/>
</dbReference>
<dbReference type="CDD" id="cd00431">
    <property type="entry name" value="cysteine_hydrolases"/>
    <property type="match status" value="1"/>
</dbReference>
<dbReference type="Proteomes" id="UP001219525">
    <property type="component" value="Unassembled WGS sequence"/>
</dbReference>
<comment type="caution">
    <text evidence="4">The sequence shown here is derived from an EMBL/GenBank/DDBJ whole genome shotgun (WGS) entry which is preliminary data.</text>
</comment>
<dbReference type="AlphaFoldDB" id="A0AAD6Y8L5"/>
<dbReference type="Pfam" id="PF00857">
    <property type="entry name" value="Isochorismatase"/>
    <property type="match status" value="1"/>
</dbReference>
<evidence type="ECO:0000256" key="1">
    <source>
        <dbReference type="ARBA" id="ARBA00006336"/>
    </source>
</evidence>
<feature type="domain" description="Isochorismatase-like" evidence="3">
    <location>
        <begin position="5"/>
        <end position="181"/>
    </location>
</feature>
<evidence type="ECO:0000259" key="3">
    <source>
        <dbReference type="Pfam" id="PF00857"/>
    </source>
</evidence>
<organism evidence="4 5">
    <name type="scientific">Mycena pura</name>
    <dbReference type="NCBI Taxonomy" id="153505"/>
    <lineage>
        <taxon>Eukaryota</taxon>
        <taxon>Fungi</taxon>
        <taxon>Dikarya</taxon>
        <taxon>Basidiomycota</taxon>
        <taxon>Agaricomycotina</taxon>
        <taxon>Agaricomycetes</taxon>
        <taxon>Agaricomycetidae</taxon>
        <taxon>Agaricales</taxon>
        <taxon>Marasmiineae</taxon>
        <taxon>Mycenaceae</taxon>
        <taxon>Mycena</taxon>
    </lineage>
</organism>
<keyword evidence="5" id="KW-1185">Reference proteome</keyword>
<protein>
    <submittedName>
        <fullName evidence="4">Isochorismatase hydrolase</fullName>
    </submittedName>
</protein>
<name>A0AAD6Y8L5_9AGAR</name>
<dbReference type="InterPro" id="IPR000868">
    <property type="entry name" value="Isochorismatase-like_dom"/>
</dbReference>
<accession>A0AAD6Y8L5</accession>